<keyword evidence="5 8" id="KW-0521">NADP</keyword>
<keyword evidence="3 8" id="KW-0285">Flavoprotein</keyword>
<dbReference type="InterPro" id="IPR026021">
    <property type="entry name" value="YdjA-like"/>
</dbReference>
<dbReference type="Pfam" id="PF00881">
    <property type="entry name" value="Nitroreductase"/>
    <property type="match status" value="1"/>
</dbReference>
<dbReference type="PIRSF" id="PIRSF000232">
    <property type="entry name" value="YdjA"/>
    <property type="match status" value="1"/>
</dbReference>
<comment type="caution">
    <text evidence="10">The sequence shown here is derived from an EMBL/GenBank/DDBJ whole genome shotgun (WGS) entry which is preliminary data.</text>
</comment>
<sequence>MDFVDFLLARSSMPRLQAPAPDQHTLNTMLQAAASVPDHAGLKPWHFIVCEGLGLKRLGDIFEQAAIDNDLSERDIARAPELPLRAPMVVVITTRLTEHPKVPASEQFSAASCAVYAMQLAARAKGFDSIWRTGPYAHFDQVKQALGVAESEHIVGFLYVGTAQGESPQRSREVSLPTYEQWR</sequence>
<dbReference type="Gene3D" id="3.40.109.10">
    <property type="entry name" value="NADH Oxidase"/>
    <property type="match status" value="1"/>
</dbReference>
<protein>
    <recommendedName>
        <fullName evidence="8">Putative NAD(P)H nitroreductase</fullName>
        <ecNumber evidence="8">1.-.-.-</ecNumber>
    </recommendedName>
</protein>
<keyword evidence="7 8" id="KW-0520">NAD</keyword>
<evidence type="ECO:0000256" key="2">
    <source>
        <dbReference type="ARBA" id="ARBA00007118"/>
    </source>
</evidence>
<comment type="similarity">
    <text evidence="2 8">Belongs to the nitroreductase family.</text>
</comment>
<dbReference type="RefSeq" id="WP_131258010.1">
    <property type="nucleotide sequence ID" value="NZ_JBHSUS010000001.1"/>
</dbReference>
<dbReference type="Proteomes" id="UP001596364">
    <property type="component" value="Unassembled WGS sequence"/>
</dbReference>
<dbReference type="EC" id="1.-.-.-" evidence="8"/>
<evidence type="ECO:0000313" key="11">
    <source>
        <dbReference type="Proteomes" id="UP001596364"/>
    </source>
</evidence>
<evidence type="ECO:0000256" key="8">
    <source>
        <dbReference type="PIRNR" id="PIRNR000232"/>
    </source>
</evidence>
<keyword evidence="11" id="KW-1185">Reference proteome</keyword>
<dbReference type="InterPro" id="IPR000415">
    <property type="entry name" value="Nitroreductase-like"/>
</dbReference>
<dbReference type="SUPFAM" id="SSF55469">
    <property type="entry name" value="FMN-dependent nitroreductase-like"/>
    <property type="match status" value="1"/>
</dbReference>
<evidence type="ECO:0000256" key="5">
    <source>
        <dbReference type="ARBA" id="ARBA00022857"/>
    </source>
</evidence>
<reference evidence="11" key="1">
    <citation type="journal article" date="2019" name="Int. J. Syst. Evol. Microbiol.">
        <title>The Global Catalogue of Microorganisms (GCM) 10K type strain sequencing project: providing services to taxonomists for standard genome sequencing and annotation.</title>
        <authorList>
            <consortium name="The Broad Institute Genomics Platform"/>
            <consortium name="The Broad Institute Genome Sequencing Center for Infectious Disease"/>
            <person name="Wu L."/>
            <person name="Ma J."/>
        </authorList>
    </citation>
    <scope>NUCLEOTIDE SEQUENCE [LARGE SCALE GENOMIC DNA]</scope>
    <source>
        <strain evidence="11">CGMCC 1.16031</strain>
    </source>
</reference>
<keyword evidence="4 8" id="KW-0288">FMN</keyword>
<proteinExistence type="inferred from homology"/>
<name>A0ABW1XK78_9ALTE</name>
<dbReference type="EMBL" id="JBHSUS010000001">
    <property type="protein sequence ID" value="MFC6440204.1"/>
    <property type="molecule type" value="Genomic_DNA"/>
</dbReference>
<organism evidence="10 11">
    <name type="scientific">Pseudobowmanella zhangzhouensis</name>
    <dbReference type="NCBI Taxonomy" id="1537679"/>
    <lineage>
        <taxon>Bacteria</taxon>
        <taxon>Pseudomonadati</taxon>
        <taxon>Pseudomonadota</taxon>
        <taxon>Gammaproteobacteria</taxon>
        <taxon>Alteromonadales</taxon>
        <taxon>Alteromonadaceae</taxon>
    </lineage>
</organism>
<dbReference type="PANTHER" id="PTHR43821:SF1">
    <property type="entry name" value="NAD(P)H NITROREDUCTASE YDJA-RELATED"/>
    <property type="match status" value="1"/>
</dbReference>
<dbReference type="CDD" id="cd02135">
    <property type="entry name" value="YdjA-like"/>
    <property type="match status" value="1"/>
</dbReference>
<evidence type="ECO:0000256" key="7">
    <source>
        <dbReference type="ARBA" id="ARBA00023027"/>
    </source>
</evidence>
<dbReference type="InterPro" id="IPR052530">
    <property type="entry name" value="NAD(P)H_nitroreductase"/>
</dbReference>
<dbReference type="PANTHER" id="PTHR43821">
    <property type="entry name" value="NAD(P)H NITROREDUCTASE YDJA-RELATED"/>
    <property type="match status" value="1"/>
</dbReference>
<evidence type="ECO:0000259" key="9">
    <source>
        <dbReference type="Pfam" id="PF00881"/>
    </source>
</evidence>
<keyword evidence="6 8" id="KW-0560">Oxidoreductase</keyword>
<evidence type="ECO:0000256" key="4">
    <source>
        <dbReference type="ARBA" id="ARBA00022643"/>
    </source>
</evidence>
<feature type="domain" description="Nitroreductase" evidence="9">
    <location>
        <begin position="16"/>
        <end position="161"/>
    </location>
</feature>
<evidence type="ECO:0000256" key="3">
    <source>
        <dbReference type="ARBA" id="ARBA00022630"/>
    </source>
</evidence>
<evidence type="ECO:0000313" key="10">
    <source>
        <dbReference type="EMBL" id="MFC6440204.1"/>
    </source>
</evidence>
<evidence type="ECO:0000256" key="6">
    <source>
        <dbReference type="ARBA" id="ARBA00023002"/>
    </source>
</evidence>
<comment type="cofactor">
    <cofactor evidence="1 8">
        <name>FMN</name>
        <dbReference type="ChEBI" id="CHEBI:58210"/>
    </cofactor>
</comment>
<gene>
    <name evidence="10" type="ORF">ACFP85_08600</name>
</gene>
<evidence type="ECO:0000256" key="1">
    <source>
        <dbReference type="ARBA" id="ARBA00001917"/>
    </source>
</evidence>
<accession>A0ABW1XK78</accession>
<dbReference type="InterPro" id="IPR029479">
    <property type="entry name" value="Nitroreductase"/>
</dbReference>